<keyword evidence="2" id="KW-1133">Transmembrane helix</keyword>
<gene>
    <name evidence="4" type="ORF">UFOPK2975_00656</name>
</gene>
<feature type="compositionally biased region" description="Low complexity" evidence="1">
    <location>
        <begin position="1"/>
        <end position="17"/>
    </location>
</feature>
<protein>
    <submittedName>
        <fullName evidence="4">Unannotated protein</fullName>
    </submittedName>
</protein>
<dbReference type="AlphaFoldDB" id="A0A6J6X3C2"/>
<evidence type="ECO:0000256" key="2">
    <source>
        <dbReference type="SAM" id="Phobius"/>
    </source>
</evidence>
<feature type="compositionally biased region" description="Polar residues" evidence="1">
    <location>
        <begin position="61"/>
        <end position="72"/>
    </location>
</feature>
<dbReference type="EMBL" id="CAFAAG010000039">
    <property type="protein sequence ID" value="CAB4791372.1"/>
    <property type="molecule type" value="Genomic_DNA"/>
</dbReference>
<feature type="transmembrane region" description="Helical" evidence="2">
    <location>
        <begin position="83"/>
        <end position="103"/>
    </location>
</feature>
<keyword evidence="2" id="KW-0812">Transmembrane</keyword>
<organism evidence="4">
    <name type="scientific">freshwater metagenome</name>
    <dbReference type="NCBI Taxonomy" id="449393"/>
    <lineage>
        <taxon>unclassified sequences</taxon>
        <taxon>metagenomes</taxon>
        <taxon>ecological metagenomes</taxon>
    </lineage>
</organism>
<reference evidence="4" key="1">
    <citation type="submission" date="2020-05" db="EMBL/GenBank/DDBJ databases">
        <authorList>
            <person name="Chiriac C."/>
            <person name="Salcher M."/>
            <person name="Ghai R."/>
            <person name="Kavagutti S V."/>
        </authorList>
    </citation>
    <scope>NUCLEOTIDE SEQUENCE</scope>
</reference>
<evidence type="ECO:0000256" key="1">
    <source>
        <dbReference type="SAM" id="MobiDB-lite"/>
    </source>
</evidence>
<evidence type="ECO:0000259" key="3">
    <source>
        <dbReference type="PROSITE" id="PS51782"/>
    </source>
</evidence>
<feature type="compositionally biased region" description="Low complexity" evidence="1">
    <location>
        <begin position="41"/>
        <end position="54"/>
    </location>
</feature>
<dbReference type="InterPro" id="IPR036779">
    <property type="entry name" value="LysM_dom_sf"/>
</dbReference>
<feature type="domain" description="LysM" evidence="3">
    <location>
        <begin position="122"/>
        <end position="168"/>
    </location>
</feature>
<dbReference type="CDD" id="cd00118">
    <property type="entry name" value="LysM"/>
    <property type="match status" value="1"/>
</dbReference>
<sequence>MALALNHQTTTRQTTNRQHVRPARHLYLVPEIDPTPVGAYRPASRPGARPASRPAARRSAQHPSLATNAASAPSVATYQRRRLVVLVASMLILGVVIAGVIGATGTTAQADQAVAGQSIEPRTVIAQPGDTLWAIAKRVAPQANISDLVDQLVRINGDAIVAGQLVRIP</sequence>
<dbReference type="Gene3D" id="3.10.350.10">
    <property type="entry name" value="LysM domain"/>
    <property type="match status" value="1"/>
</dbReference>
<proteinExistence type="predicted"/>
<feature type="region of interest" description="Disordered" evidence="1">
    <location>
        <begin position="1"/>
        <end position="72"/>
    </location>
</feature>
<dbReference type="PROSITE" id="PS51782">
    <property type="entry name" value="LYSM"/>
    <property type="match status" value="1"/>
</dbReference>
<dbReference type="InterPro" id="IPR018392">
    <property type="entry name" value="LysM"/>
</dbReference>
<accession>A0A6J6X3C2</accession>
<name>A0A6J6X3C2_9ZZZZ</name>
<dbReference type="Pfam" id="PF01476">
    <property type="entry name" value="LysM"/>
    <property type="match status" value="1"/>
</dbReference>
<evidence type="ECO:0000313" key="4">
    <source>
        <dbReference type="EMBL" id="CAB4791372.1"/>
    </source>
</evidence>
<keyword evidence="2" id="KW-0472">Membrane</keyword>